<dbReference type="GeneID" id="57476783"/>
<dbReference type="HOGENOM" id="CLU_683082_0_0_6"/>
<protein>
    <recommendedName>
        <fullName evidence="1">Baseplate structural protein Gp9/Gp10 N-terminal domain-containing protein</fullName>
    </recommendedName>
</protein>
<dbReference type="AlphaFoldDB" id="A0A2C9EPM2"/>
<evidence type="ECO:0000259" key="1">
    <source>
        <dbReference type="Pfam" id="PF07880"/>
    </source>
</evidence>
<dbReference type="RefSeq" id="WP_015636158.1">
    <property type="nucleotide sequence ID" value="NC_021237.1"/>
</dbReference>
<dbReference type="InterPro" id="IPR036240">
    <property type="entry name" value="Gp9-like_sf"/>
</dbReference>
<dbReference type="KEGG" id="pprc:PFLCHA0_c37930"/>
<accession>A0A2C9EPM2</accession>
<dbReference type="InterPro" id="IPR008987">
    <property type="entry name" value="Baseplate_struct_prot_Gp9/10_N"/>
</dbReference>
<dbReference type="GO" id="GO:0019076">
    <property type="term" value="P:viral release from host cell"/>
    <property type="evidence" value="ECO:0007669"/>
    <property type="project" value="InterPro"/>
</dbReference>
<gene>
    <name evidence="2" type="ORF">PFLCHA0_c37930</name>
</gene>
<sequence length="403" mass="41933">MSIRLIDVGEEANDETGDTLRDGGVIINENFAELDTRTEAAQAKADQGMADAAVAKAKADKGVADAAKAQDAAAAAKAVADAALPRSALGATVAQLVNGKVPVPQLPEFVEPVKGKGLSSNDFTTAEKTKLGSALVTGDYGLGSKGVAAASDDVTGFGGYDETTPGFPTGRKGQVITMIGSGARRTRIMTDHDADILTFQRYTDSWQTPRRVMLASDYGLGSDPRGGRPTDGVGYISDINVLRASGKYIVTPETVGGAGFYGTLEMSWYDPTGWTMLARPLTGGAMATRASINGSVGGWEWYYPTKRYQSDGLTYTNGLLQSIQHGLGAIPTSMQLFAVPIVDQASWSAGIHVLPASGYSIGANGSLIFIKVASTGLTVLDAQTGASANLTPANWRIVIRAAA</sequence>
<evidence type="ECO:0000313" key="3">
    <source>
        <dbReference type="Proteomes" id="UP000013940"/>
    </source>
</evidence>
<dbReference type="Pfam" id="PF07880">
    <property type="entry name" value="T4_gp9_10_N"/>
    <property type="match status" value="1"/>
</dbReference>
<feature type="domain" description="Baseplate structural protein Gp9/Gp10 N-terminal" evidence="1">
    <location>
        <begin position="5"/>
        <end position="54"/>
    </location>
</feature>
<proteinExistence type="predicted"/>
<dbReference type="EMBL" id="CP003190">
    <property type="protein sequence ID" value="AGL85559.1"/>
    <property type="molecule type" value="Genomic_DNA"/>
</dbReference>
<dbReference type="Proteomes" id="UP000013940">
    <property type="component" value="Chromosome"/>
</dbReference>
<organism evidence="2 3">
    <name type="scientific">Pseudomonas protegens (strain DSM 19095 / LMG 27888 / CFBP 6595 / CHA0)</name>
    <dbReference type="NCBI Taxonomy" id="1124983"/>
    <lineage>
        <taxon>Bacteria</taxon>
        <taxon>Pseudomonadati</taxon>
        <taxon>Pseudomonadota</taxon>
        <taxon>Gammaproteobacteria</taxon>
        <taxon>Pseudomonadales</taxon>
        <taxon>Pseudomonadaceae</taxon>
        <taxon>Pseudomonas</taxon>
    </lineage>
</organism>
<reference evidence="3" key="1">
    <citation type="journal article" date="2014" name="Genome Announc.">
        <title>Full-genome sequence of the plant growth-promoting bacterium Pseudomonas protegens CHA0.</title>
        <authorList>
            <person name="Jousset A."/>
            <person name="Schuldes J."/>
            <person name="Keel C."/>
            <person name="Maurhofer M."/>
            <person name="Daniel R."/>
            <person name="Scheu S."/>
            <person name="Thuermer A."/>
        </authorList>
    </citation>
    <scope>NUCLEOTIDE SEQUENCE [LARGE SCALE GENOMIC DNA]</scope>
    <source>
        <strain evidence="3">DSM 19095 / LMG 27888 / CFBP 6595 / CHA0</strain>
    </source>
</reference>
<name>A0A2C9EPM2_PSEPH</name>
<evidence type="ECO:0000313" key="2">
    <source>
        <dbReference type="EMBL" id="AGL85559.1"/>
    </source>
</evidence>
<dbReference type="SUPFAM" id="SSF50017">
    <property type="entry name" value="gp9"/>
    <property type="match status" value="1"/>
</dbReference>